<evidence type="ECO:0000313" key="2">
    <source>
        <dbReference type="Proteomes" id="UP001331761"/>
    </source>
</evidence>
<keyword evidence="2" id="KW-1185">Reference proteome</keyword>
<reference evidence="1 2" key="1">
    <citation type="submission" date="2019-10" db="EMBL/GenBank/DDBJ databases">
        <title>Assembly and Annotation for the nematode Trichostrongylus colubriformis.</title>
        <authorList>
            <person name="Martin J."/>
        </authorList>
    </citation>
    <scope>NUCLEOTIDE SEQUENCE [LARGE SCALE GENOMIC DNA]</scope>
    <source>
        <strain evidence="1">G859</strain>
        <tissue evidence="1">Whole worm</tissue>
    </source>
</reference>
<organism evidence="1 2">
    <name type="scientific">Trichostrongylus colubriformis</name>
    <name type="common">Black scour worm</name>
    <dbReference type="NCBI Taxonomy" id="6319"/>
    <lineage>
        <taxon>Eukaryota</taxon>
        <taxon>Metazoa</taxon>
        <taxon>Ecdysozoa</taxon>
        <taxon>Nematoda</taxon>
        <taxon>Chromadorea</taxon>
        <taxon>Rhabditida</taxon>
        <taxon>Rhabditina</taxon>
        <taxon>Rhabditomorpha</taxon>
        <taxon>Strongyloidea</taxon>
        <taxon>Trichostrongylidae</taxon>
        <taxon>Trichostrongylus</taxon>
    </lineage>
</organism>
<gene>
    <name evidence="1" type="ORF">GCK32_013792</name>
</gene>
<proteinExistence type="predicted"/>
<comment type="caution">
    <text evidence="1">The sequence shown here is derived from an EMBL/GenBank/DDBJ whole genome shotgun (WGS) entry which is preliminary data.</text>
</comment>
<dbReference type="Proteomes" id="UP001331761">
    <property type="component" value="Unassembled WGS sequence"/>
</dbReference>
<sequence length="136" mass="15912">MPRSNSVQICRQIGLYQKQAQRHLSTIPIILSDYNIQLLDCNISHLDDYILHSLRLEIRDAKASLFKAYSKLTQLHSEWQLLQNDRVERTVFDESISKYGDYREMISSSAQQVEQLDLLMNEIDKSYPERNLPVPS</sequence>
<dbReference type="EMBL" id="WIXE01000035">
    <property type="protein sequence ID" value="KAK5986955.1"/>
    <property type="molecule type" value="Genomic_DNA"/>
</dbReference>
<evidence type="ECO:0000313" key="1">
    <source>
        <dbReference type="EMBL" id="KAK5986955.1"/>
    </source>
</evidence>
<dbReference type="AlphaFoldDB" id="A0AAN8FZ09"/>
<accession>A0AAN8FZ09</accession>
<name>A0AAN8FZ09_TRICO</name>
<protein>
    <submittedName>
        <fullName evidence="1">Uncharacterized protein</fullName>
    </submittedName>
</protein>
<feature type="non-terminal residue" evidence="1">
    <location>
        <position position="136"/>
    </location>
</feature>